<dbReference type="InterPro" id="IPR011990">
    <property type="entry name" value="TPR-like_helical_dom_sf"/>
</dbReference>
<keyword evidence="4" id="KW-1185">Reference proteome</keyword>
<feature type="repeat" description="PPR" evidence="2">
    <location>
        <begin position="637"/>
        <end position="667"/>
    </location>
</feature>
<dbReference type="Gene3D" id="1.25.40.10">
    <property type="entry name" value="Tetratricopeptide repeat domain"/>
    <property type="match status" value="7"/>
</dbReference>
<feature type="repeat" description="PPR" evidence="2">
    <location>
        <begin position="737"/>
        <end position="771"/>
    </location>
</feature>
<protein>
    <recommendedName>
        <fullName evidence="5">Pentatricopeptide repeat-containing protein</fullName>
    </recommendedName>
</protein>
<feature type="repeat" description="PPR" evidence="2">
    <location>
        <begin position="233"/>
        <end position="267"/>
    </location>
</feature>
<feature type="repeat" description="PPR" evidence="2">
    <location>
        <begin position="536"/>
        <end position="570"/>
    </location>
</feature>
<feature type="repeat" description="PPR" evidence="2">
    <location>
        <begin position="132"/>
        <end position="166"/>
    </location>
</feature>
<dbReference type="FunFam" id="1.25.40.10:FF:000196">
    <property type="entry name" value="Pentatricopeptide repeat-containing protein At4g14850"/>
    <property type="match status" value="1"/>
</dbReference>
<name>A0A8T2UJN8_CERRI</name>
<feature type="repeat" description="PPR" evidence="2">
    <location>
        <begin position="435"/>
        <end position="469"/>
    </location>
</feature>
<reference evidence="3" key="1">
    <citation type="submission" date="2021-08" db="EMBL/GenBank/DDBJ databases">
        <title>WGS assembly of Ceratopteris richardii.</title>
        <authorList>
            <person name="Marchant D.B."/>
            <person name="Chen G."/>
            <person name="Jenkins J."/>
            <person name="Shu S."/>
            <person name="Leebens-Mack J."/>
            <person name="Grimwood J."/>
            <person name="Schmutz J."/>
            <person name="Soltis P."/>
            <person name="Soltis D."/>
            <person name="Chen Z.-H."/>
        </authorList>
    </citation>
    <scope>NUCLEOTIDE SEQUENCE</scope>
    <source>
        <strain evidence="3">Whitten #5841</strain>
        <tissue evidence="3">Leaf</tissue>
    </source>
</reference>
<evidence type="ECO:0000313" key="4">
    <source>
        <dbReference type="Proteomes" id="UP000825935"/>
    </source>
</evidence>
<dbReference type="FunFam" id="1.25.40.10:FF:000073">
    <property type="entry name" value="Pentatricopeptide repeat-containing protein chloroplastic"/>
    <property type="match status" value="1"/>
</dbReference>
<evidence type="ECO:0008006" key="5">
    <source>
        <dbReference type="Google" id="ProtNLM"/>
    </source>
</evidence>
<comment type="caution">
    <text evidence="3">The sequence shown here is derived from an EMBL/GenBank/DDBJ whole genome shotgun (WGS) entry which is preliminary data.</text>
</comment>
<evidence type="ECO:0000313" key="3">
    <source>
        <dbReference type="EMBL" id="KAH7434750.1"/>
    </source>
</evidence>
<proteinExistence type="predicted"/>
<organism evidence="3 4">
    <name type="scientific">Ceratopteris richardii</name>
    <name type="common">Triangle waterfern</name>
    <dbReference type="NCBI Taxonomy" id="49495"/>
    <lineage>
        <taxon>Eukaryota</taxon>
        <taxon>Viridiplantae</taxon>
        <taxon>Streptophyta</taxon>
        <taxon>Embryophyta</taxon>
        <taxon>Tracheophyta</taxon>
        <taxon>Polypodiopsida</taxon>
        <taxon>Polypodiidae</taxon>
        <taxon>Polypodiales</taxon>
        <taxon>Pteridineae</taxon>
        <taxon>Pteridaceae</taxon>
        <taxon>Parkerioideae</taxon>
        <taxon>Ceratopteris</taxon>
    </lineage>
</organism>
<gene>
    <name evidence="3" type="ORF">KP509_06G033000</name>
</gene>
<evidence type="ECO:0000256" key="1">
    <source>
        <dbReference type="ARBA" id="ARBA00022737"/>
    </source>
</evidence>
<dbReference type="Pfam" id="PF13041">
    <property type="entry name" value="PPR_2"/>
    <property type="match status" value="5"/>
</dbReference>
<dbReference type="Pfam" id="PF01535">
    <property type="entry name" value="PPR"/>
    <property type="match status" value="7"/>
</dbReference>
<dbReference type="InterPro" id="IPR002885">
    <property type="entry name" value="PPR_rpt"/>
</dbReference>
<dbReference type="OrthoDB" id="1899915at2759"/>
<dbReference type="FunFam" id="1.25.40.10:FF:001093">
    <property type="entry name" value="Pentatricopeptide repeat-containing protein At2g34400"/>
    <property type="match status" value="1"/>
</dbReference>
<dbReference type="Proteomes" id="UP000825935">
    <property type="component" value="Chromosome 6"/>
</dbReference>
<dbReference type="PANTHER" id="PTHR24015">
    <property type="entry name" value="OS07G0578800 PROTEIN-RELATED"/>
    <property type="match status" value="1"/>
</dbReference>
<dbReference type="InterPro" id="IPR046960">
    <property type="entry name" value="PPR_At4g14850-like_plant"/>
</dbReference>
<keyword evidence="1" id="KW-0677">Repeat</keyword>
<dbReference type="GO" id="GO:0003723">
    <property type="term" value="F:RNA binding"/>
    <property type="evidence" value="ECO:0007669"/>
    <property type="project" value="InterPro"/>
</dbReference>
<dbReference type="PROSITE" id="PS51375">
    <property type="entry name" value="PPR"/>
    <property type="match status" value="7"/>
</dbReference>
<dbReference type="NCBIfam" id="TIGR00756">
    <property type="entry name" value="PPR"/>
    <property type="match status" value="7"/>
</dbReference>
<feature type="repeat" description="PPR" evidence="2">
    <location>
        <begin position="334"/>
        <end position="368"/>
    </location>
</feature>
<dbReference type="GO" id="GO:0009451">
    <property type="term" value="P:RNA modification"/>
    <property type="evidence" value="ECO:0007669"/>
    <property type="project" value="InterPro"/>
</dbReference>
<dbReference type="PANTHER" id="PTHR24015:SF548">
    <property type="entry name" value="OS08G0340900 PROTEIN"/>
    <property type="match status" value="1"/>
</dbReference>
<dbReference type="SUPFAM" id="SSF48452">
    <property type="entry name" value="TPR-like"/>
    <property type="match status" value="1"/>
</dbReference>
<accession>A0A8T2UJN8</accession>
<dbReference type="AlphaFoldDB" id="A0A8T2UJN8"/>
<evidence type="ECO:0000256" key="2">
    <source>
        <dbReference type="PROSITE-ProRule" id="PRU00708"/>
    </source>
</evidence>
<dbReference type="EMBL" id="CM035411">
    <property type="protein sequence ID" value="KAH7434750.1"/>
    <property type="molecule type" value="Genomic_DNA"/>
</dbReference>
<sequence length="919" mass="102968">MCSGILLKRHSVFSCNRDVLNAADVCESEKSRTLSLIGLQVPHIQEVAENYLSYSTPVQADNHGIKSGLDMKSIATLLQSETNIEQGRALHDHIIKIGLDHNQFFENMTLNMYGRCGALEDAHFMFLSSSKDTAAWNAMISVYTQYGFEKDALQLFNEMLHQSIKLTIVTFMSVLSSCNHPSALMDGFMVHSHLVENGFEGNPLLGSALVTMYGKCGSVEAALIMFHKLYHRNVISWTTMITILADSELGEDAFRLFELMQGVGISPTNITLLSVICGFHNPYMLDMGNMVHGTIVKLGFDTDSFIGTSLIKMYGEMDLLEDAQHVFDKLNNRTVVSWNVLIDAYAQNDQGQKAVELFWEMHDVGIKPDDGTFVSVLNACLSLNSIMDGKVIHSRIKATQYEHHVVVTTALVNMYGRFGDLDEAYSVFMNMKHRNTVSWNTFLSAYTQNGMAMEPLQSFYQMLQEGIMVNKLTYLSILTACEMLSALEECRRFHAMILCSEHKMDCSLQTAIINVYGKCGELEEASVYFDSVQQRSLVLWNVMISAYVQHCHDKKALELFDIMQMEKVGLDESMVVSLLKACSNLSTYDKGMSIHASAIKMGFDNQIDVGTALVTMYGKWGMLEEANLLFSGLDGRNVITWNALIAVYAQYGHIQEAMHFMQKMNGHVQPDKFTFISILNNIGTSSTIEEGKYVHALIVSEGLEQCTNVGTALISMYGECGDIEAARLVFDKMYEQSVVAWNCMLSTYAQLGLGKIAFNLYLDMLNEGLKPNAVTFLCILSACSHSGLLEEGLSCFASMKDDYKIEPKAEHFGCIVDLYGRLGELKEAERFIHRMQIEHHTLVWRTLLGACKRHNNVEIGIRAAEHALILDPKSPTPYILLSDLLTENQMWDEIAALKERMIQRGLGDFLDGLKAWGIT</sequence>